<dbReference type="InterPro" id="IPR009057">
    <property type="entry name" value="Homeodomain-like_sf"/>
</dbReference>
<dbReference type="InterPro" id="IPR036271">
    <property type="entry name" value="Tet_transcr_reg_TetR-rel_C_sf"/>
</dbReference>
<dbReference type="GO" id="GO:0003700">
    <property type="term" value="F:DNA-binding transcription factor activity"/>
    <property type="evidence" value="ECO:0007669"/>
    <property type="project" value="TreeGrafter"/>
</dbReference>
<feature type="domain" description="HTH tetR-type" evidence="3">
    <location>
        <begin position="12"/>
        <end position="70"/>
    </location>
</feature>
<evidence type="ECO:0000313" key="4">
    <source>
        <dbReference type="EMBL" id="PTL72069.1"/>
    </source>
</evidence>
<dbReference type="PROSITE" id="PS50977">
    <property type="entry name" value="HTH_TETR_2"/>
    <property type="match status" value="1"/>
</dbReference>
<dbReference type="EMBL" id="PZPL01000001">
    <property type="protein sequence ID" value="PTL72069.1"/>
    <property type="molecule type" value="Genomic_DNA"/>
</dbReference>
<evidence type="ECO:0000259" key="3">
    <source>
        <dbReference type="PROSITE" id="PS50977"/>
    </source>
</evidence>
<dbReference type="SUPFAM" id="SSF48498">
    <property type="entry name" value="Tetracyclin repressor-like, C-terminal domain"/>
    <property type="match status" value="1"/>
</dbReference>
<name>A0A2T4URA9_9MICO</name>
<accession>A0A2T4URA9</accession>
<keyword evidence="1 2" id="KW-0238">DNA-binding</keyword>
<proteinExistence type="predicted"/>
<evidence type="ECO:0000256" key="2">
    <source>
        <dbReference type="PROSITE-ProRule" id="PRU00335"/>
    </source>
</evidence>
<sequence>MTTSRAPRRDAAENRAAILLAARTLLRTDADASLEAIASEAGVTRRTVYGHFSSREELLTTVFREGAARIAAVLAPVRHEDPASELALIGSRMWREVESIRVPARSALRSPFAELVSETFEPVRAQLRETASRGIASGRFRPDLDAGRLARLVEDAAIAVLDEATDSDLGDAAAERLIMIDVLAIAGFGWADADALAERVAAEEARS</sequence>
<dbReference type="Pfam" id="PF00440">
    <property type="entry name" value="TetR_N"/>
    <property type="match status" value="1"/>
</dbReference>
<dbReference type="SUPFAM" id="SSF46689">
    <property type="entry name" value="Homeodomain-like"/>
    <property type="match status" value="1"/>
</dbReference>
<dbReference type="AlphaFoldDB" id="A0A2T4URA9"/>
<dbReference type="InterPro" id="IPR001647">
    <property type="entry name" value="HTH_TetR"/>
</dbReference>
<organism evidence="4 5">
    <name type="scientific">Rathayibacter caricis DSM 15933</name>
    <dbReference type="NCBI Taxonomy" id="1328867"/>
    <lineage>
        <taxon>Bacteria</taxon>
        <taxon>Bacillati</taxon>
        <taxon>Actinomycetota</taxon>
        <taxon>Actinomycetes</taxon>
        <taxon>Micrococcales</taxon>
        <taxon>Microbacteriaceae</taxon>
        <taxon>Rathayibacter</taxon>
    </lineage>
</organism>
<dbReference type="PANTHER" id="PTHR30055:SF209">
    <property type="entry name" value="POSSIBLE TRANSCRIPTIONAL REGULATORY PROTEIN (PROBABLY TETR-FAMILY)"/>
    <property type="match status" value="1"/>
</dbReference>
<protein>
    <submittedName>
        <fullName evidence="4">TetR family transcriptional regulator</fullName>
    </submittedName>
</protein>
<dbReference type="Proteomes" id="UP000241085">
    <property type="component" value="Unassembled WGS sequence"/>
</dbReference>
<dbReference type="PANTHER" id="PTHR30055">
    <property type="entry name" value="HTH-TYPE TRANSCRIPTIONAL REGULATOR RUTR"/>
    <property type="match status" value="1"/>
</dbReference>
<dbReference type="RefSeq" id="WP_107573849.1">
    <property type="nucleotide sequence ID" value="NZ_PZPL01000001.1"/>
</dbReference>
<feature type="DNA-binding region" description="H-T-H motif" evidence="2">
    <location>
        <begin position="33"/>
        <end position="52"/>
    </location>
</feature>
<gene>
    <name evidence="4" type="ORF">C1I63_03915</name>
</gene>
<evidence type="ECO:0000313" key="5">
    <source>
        <dbReference type="Proteomes" id="UP000241085"/>
    </source>
</evidence>
<comment type="caution">
    <text evidence="4">The sequence shown here is derived from an EMBL/GenBank/DDBJ whole genome shotgun (WGS) entry which is preliminary data.</text>
</comment>
<dbReference type="GO" id="GO:0000976">
    <property type="term" value="F:transcription cis-regulatory region binding"/>
    <property type="evidence" value="ECO:0007669"/>
    <property type="project" value="TreeGrafter"/>
</dbReference>
<dbReference type="InterPro" id="IPR050109">
    <property type="entry name" value="HTH-type_TetR-like_transc_reg"/>
</dbReference>
<keyword evidence="5" id="KW-1185">Reference proteome</keyword>
<reference evidence="4 5" key="1">
    <citation type="submission" date="2018-03" db="EMBL/GenBank/DDBJ databases">
        <title>Bacteriophage NCPPB3778 and a type I-E CRISPR drive the evolution of the US Biological Select Agent, Rathayibacter toxicus.</title>
        <authorList>
            <person name="Davis E.W.II."/>
            <person name="Tabima J.F."/>
            <person name="Weisberg A.J."/>
            <person name="Dantas Lopes L."/>
            <person name="Wiseman M.S."/>
            <person name="Wiseman M.S."/>
            <person name="Pupko T."/>
            <person name="Belcher M.S."/>
            <person name="Sechler A.J."/>
            <person name="Tancos M.A."/>
            <person name="Schroeder B.K."/>
            <person name="Murray T.D."/>
            <person name="Luster D.G."/>
            <person name="Schneider W.L."/>
            <person name="Rogers E."/>
            <person name="Andreote F.D."/>
            <person name="Grunwald N.J."/>
            <person name="Putnam M.L."/>
            <person name="Chang J.H."/>
        </authorList>
    </citation>
    <scope>NUCLEOTIDE SEQUENCE [LARGE SCALE GENOMIC DNA]</scope>
    <source>
        <strain evidence="4 5">DSM 15933</strain>
    </source>
</reference>
<evidence type="ECO:0000256" key="1">
    <source>
        <dbReference type="ARBA" id="ARBA00023125"/>
    </source>
</evidence>
<dbReference type="Gene3D" id="1.10.357.10">
    <property type="entry name" value="Tetracycline Repressor, domain 2"/>
    <property type="match status" value="1"/>
</dbReference>